<dbReference type="KEGG" id="trg:TRUGW13939_06700"/>
<feature type="domain" description="Alpha/beta hydrolase fold-3" evidence="3">
    <location>
        <begin position="318"/>
        <end position="407"/>
    </location>
</feature>
<dbReference type="InterPro" id="IPR029058">
    <property type="entry name" value="AB_hydrolase_fold"/>
</dbReference>
<dbReference type="InterPro" id="IPR013094">
    <property type="entry name" value="AB_hydrolase_3"/>
</dbReference>
<sequence>MHLNTACVGASVAPTVISTWFSHYLDRKSRHQKPTAHVSYDEGLHVVRAFLKHAAGHTIEDIQAFTAQKVPTSHWVKIKEDVVPAEYLTKAADSINSQLGERGITRVGGKTWWQWRGHEKDLRFEWIEMKSDYNARKRSAARCKRVMFYIHGGAYFFASYRLSPQFPFPCGLQDCIASYLYLLTIQDPSEIVVAGDSAGGGMVLSMLVVLRDQGIPLPAGGILISPWVDLTHSFPSVASGSSLDYIPEHGFMHRPSQAWPPPNADDLASIYKAAEEKTTVDKTKTNSVSAKVQPADQKTAVRGFTMRQGSGEKVGHTYPGLHTNLEPAQEEHIRTGKADTLVVPMQDNTVVEIKDQIQMYCPNQLLSHPLVSPILQPSLGGLPPLLILTGGGEMLRDEQIYLAHKAADPAAYPPMDAYLDEHDPDRTKLNQYDPTYVQLQVWEDLCHVGITLSWTKPAKFMFRSIAQFGAWALAHAQHEEIEIPKDDTSSISSSSSSSDLERDQPKGSIGKAGDPLPRFHKHIIRQKVDRHGVVYHLEPPHALPALQQPREKVGAISSTIVSKWLVAKKAWDEKFAKPKLRVQRSRIKDFEKGYYGFDDEIPPACAMASRRMEKDVTPPKPRKSYGMMLWSLAASKHDKEIAEKEETKDEIPDSVVEVGHDRNIDDVAAEQARDSLSNRDKSHSRPRSQPRIVTDSGQAADNDQDTANAVFNGPTQQQEEHRGDTPSFTNSDNTPVVLIPGLDTNAGSQSLKFVDNASTRAIRNEDGVISVKDNVSLRPDTFSLSSTDSVPKVSESSLIRKSFQYSEHNSAFVDSVPQTPTSAAEELMSAGSSIATNAAVRHAPGILRVEKSKVQDSTSQAESNSKENGVNFDRPKMPERDEFITAEEYRP</sequence>
<evidence type="ECO:0000259" key="3">
    <source>
        <dbReference type="Pfam" id="PF07859"/>
    </source>
</evidence>
<keyword evidence="5" id="KW-1185">Reference proteome</keyword>
<dbReference type="GO" id="GO:0016787">
    <property type="term" value="F:hydrolase activity"/>
    <property type="evidence" value="ECO:0007669"/>
    <property type="project" value="UniProtKB-KW"/>
</dbReference>
<dbReference type="RefSeq" id="XP_035345742.1">
    <property type="nucleotide sequence ID" value="XM_035489849.1"/>
</dbReference>
<dbReference type="Pfam" id="PF07859">
    <property type="entry name" value="Abhydrolase_3"/>
    <property type="match status" value="2"/>
</dbReference>
<reference evidence="5" key="1">
    <citation type="submission" date="2020-06" db="EMBL/GenBank/DDBJ databases">
        <title>A chromosome-scale genome assembly of Talaromyces rugulosus W13939.</title>
        <authorList>
            <person name="Wang B."/>
            <person name="Guo L."/>
            <person name="Ye K."/>
            <person name="Wang L."/>
        </authorList>
    </citation>
    <scope>NUCLEOTIDE SEQUENCE [LARGE SCALE GENOMIC DNA]</scope>
    <source>
        <strain evidence="5">W13939</strain>
    </source>
</reference>
<feature type="region of interest" description="Disordered" evidence="2">
    <location>
        <begin position="849"/>
        <end position="891"/>
    </location>
</feature>
<protein>
    <recommendedName>
        <fullName evidence="3">Alpha/beta hydrolase fold-3 domain-containing protein</fullName>
    </recommendedName>
</protein>
<evidence type="ECO:0000256" key="1">
    <source>
        <dbReference type="ARBA" id="ARBA00022801"/>
    </source>
</evidence>
<dbReference type="SUPFAM" id="SSF53474">
    <property type="entry name" value="alpha/beta-Hydrolases"/>
    <property type="match status" value="1"/>
</dbReference>
<keyword evidence="1" id="KW-0378">Hydrolase</keyword>
<feature type="compositionally biased region" description="Low complexity" evidence="2">
    <location>
        <begin position="698"/>
        <end position="709"/>
    </location>
</feature>
<proteinExistence type="predicted"/>
<feature type="compositionally biased region" description="Basic and acidic residues" evidence="2">
    <location>
        <begin position="873"/>
        <end position="891"/>
    </location>
</feature>
<dbReference type="PANTHER" id="PTHR48081">
    <property type="entry name" value="AB HYDROLASE SUPERFAMILY PROTEIN C4A8.06C"/>
    <property type="match status" value="1"/>
</dbReference>
<dbReference type="GeneID" id="55994195"/>
<dbReference type="PANTHER" id="PTHR48081:SF19">
    <property type="entry name" value="AB HYDROLASE SUPERFAMILY PROTEIN C4A8.06C"/>
    <property type="match status" value="1"/>
</dbReference>
<dbReference type="AlphaFoldDB" id="A0A7H8QZJ4"/>
<feature type="compositionally biased region" description="Low complexity" evidence="2">
    <location>
        <begin position="489"/>
        <end position="498"/>
    </location>
</feature>
<feature type="region of interest" description="Disordered" evidence="2">
    <location>
        <begin position="640"/>
        <end position="735"/>
    </location>
</feature>
<accession>A0A7H8QZJ4</accession>
<dbReference type="OrthoDB" id="2336090at2759"/>
<evidence type="ECO:0000313" key="5">
    <source>
        <dbReference type="Proteomes" id="UP000509510"/>
    </source>
</evidence>
<feature type="compositionally biased region" description="Basic and acidic residues" evidence="2">
    <location>
        <begin position="640"/>
        <end position="651"/>
    </location>
</feature>
<gene>
    <name evidence="4" type="ORF">TRUGW13939_06700</name>
</gene>
<evidence type="ECO:0000256" key="2">
    <source>
        <dbReference type="SAM" id="MobiDB-lite"/>
    </source>
</evidence>
<organism evidence="4 5">
    <name type="scientific">Talaromyces rugulosus</name>
    <name type="common">Penicillium rugulosum</name>
    <dbReference type="NCBI Taxonomy" id="121627"/>
    <lineage>
        <taxon>Eukaryota</taxon>
        <taxon>Fungi</taxon>
        <taxon>Dikarya</taxon>
        <taxon>Ascomycota</taxon>
        <taxon>Pezizomycotina</taxon>
        <taxon>Eurotiomycetes</taxon>
        <taxon>Eurotiomycetidae</taxon>
        <taxon>Eurotiales</taxon>
        <taxon>Trichocomaceae</taxon>
        <taxon>Talaromyces</taxon>
        <taxon>Talaromyces sect. Islandici</taxon>
    </lineage>
</organism>
<dbReference type="Proteomes" id="UP000509510">
    <property type="component" value="Chromosome III"/>
</dbReference>
<feature type="region of interest" description="Disordered" evidence="2">
    <location>
        <begin position="483"/>
        <end position="516"/>
    </location>
</feature>
<dbReference type="EMBL" id="CP055900">
    <property type="protein sequence ID" value="QKX59564.1"/>
    <property type="molecule type" value="Genomic_DNA"/>
</dbReference>
<feature type="compositionally biased region" description="Basic and acidic residues" evidence="2">
    <location>
        <begin position="658"/>
        <end position="683"/>
    </location>
</feature>
<evidence type="ECO:0000313" key="4">
    <source>
        <dbReference type="EMBL" id="QKX59564.1"/>
    </source>
</evidence>
<dbReference type="InterPro" id="IPR050300">
    <property type="entry name" value="GDXG_lipolytic_enzyme"/>
</dbReference>
<feature type="domain" description="Alpha/beta hydrolase fold-3" evidence="3">
    <location>
        <begin position="158"/>
        <end position="237"/>
    </location>
</feature>
<name>A0A7H8QZJ4_TALRU</name>
<feature type="compositionally biased region" description="Polar residues" evidence="2">
    <location>
        <begin position="855"/>
        <end position="868"/>
    </location>
</feature>
<dbReference type="Gene3D" id="3.40.50.1820">
    <property type="entry name" value="alpha/beta hydrolase"/>
    <property type="match status" value="2"/>
</dbReference>